<evidence type="ECO:0000256" key="1">
    <source>
        <dbReference type="SAM" id="MobiDB-lite"/>
    </source>
</evidence>
<dbReference type="OrthoDB" id="10494731at2759"/>
<sequence>MGLFMSRPTRAAIGQLVAATLERPLEGDDGVDVMETDPSDHGVPMVRGDIDFRDEEAFNRWLDQEIGTVRRSPVREEQRMDDGRVYDNFLSDELLDGGQDDDQTDDYGGFYDDVDDEEEEEEEGQEVPITPLPVACPPEPGEILQPPPRPQKKQKFGIRDQSLESPTRRVDGSPRPIIPDGLDDEEVPAFSNARRRLQFRACSSPKRKDSETALPYEGSEPATPARRQPRGRDITPDPSIRTPVSPNSGRRLPYNFRATTRPSRAPTSPLRTPAQAQPAPSTPCAPGRRARGRPAGVTKRGKKPGTKATKRFRCPNCKVEITLTPNGRPSARFKT</sequence>
<feature type="compositionally biased region" description="Low complexity" evidence="1">
    <location>
        <begin position="272"/>
        <end position="287"/>
    </location>
</feature>
<feature type="compositionally biased region" description="Pro residues" evidence="1">
    <location>
        <begin position="130"/>
        <end position="149"/>
    </location>
</feature>
<dbReference type="AlphaFoldDB" id="A0A9W7SN64"/>
<keyword evidence="3" id="KW-1185">Reference proteome</keyword>
<reference evidence="2 3" key="2">
    <citation type="journal article" date="2021" name="Curr. Genet.">
        <title>Genetic response to nitrogen starvation in the aggressive Eucalyptus foliar pathogen Teratosphaeria destructans.</title>
        <authorList>
            <person name="Havenga M."/>
            <person name="Wingfield B.D."/>
            <person name="Wingfield M.J."/>
            <person name="Dreyer L.L."/>
            <person name="Roets F."/>
            <person name="Aylward J."/>
        </authorList>
    </citation>
    <scope>NUCLEOTIDE SEQUENCE [LARGE SCALE GENOMIC DNA]</scope>
    <source>
        <strain evidence="2">CMW44962</strain>
    </source>
</reference>
<gene>
    <name evidence="2" type="ORF">Tdes44962_MAKER00606</name>
</gene>
<evidence type="ECO:0000313" key="3">
    <source>
        <dbReference type="Proteomes" id="UP001138500"/>
    </source>
</evidence>
<organism evidence="2 3">
    <name type="scientific">Teratosphaeria destructans</name>
    <dbReference type="NCBI Taxonomy" id="418781"/>
    <lineage>
        <taxon>Eukaryota</taxon>
        <taxon>Fungi</taxon>
        <taxon>Dikarya</taxon>
        <taxon>Ascomycota</taxon>
        <taxon>Pezizomycotina</taxon>
        <taxon>Dothideomycetes</taxon>
        <taxon>Dothideomycetidae</taxon>
        <taxon>Mycosphaerellales</taxon>
        <taxon>Teratosphaeriaceae</taxon>
        <taxon>Teratosphaeria</taxon>
    </lineage>
</organism>
<proteinExistence type="predicted"/>
<accession>A0A9W7SN64</accession>
<feature type="compositionally biased region" description="Basic and acidic residues" evidence="1">
    <location>
        <begin position="157"/>
        <end position="172"/>
    </location>
</feature>
<protein>
    <submittedName>
        <fullName evidence="2">Uncharacterized protein</fullName>
    </submittedName>
</protein>
<feature type="region of interest" description="Disordered" evidence="1">
    <location>
        <begin position="92"/>
        <end position="311"/>
    </location>
</feature>
<comment type="caution">
    <text evidence="2">The sequence shown here is derived from an EMBL/GenBank/DDBJ whole genome shotgun (WGS) entry which is preliminary data.</text>
</comment>
<feature type="compositionally biased region" description="Basic residues" evidence="1">
    <location>
        <begin position="299"/>
        <end position="311"/>
    </location>
</feature>
<dbReference type="Proteomes" id="UP001138500">
    <property type="component" value="Unassembled WGS sequence"/>
</dbReference>
<reference evidence="2 3" key="1">
    <citation type="journal article" date="2018" name="IMA Fungus">
        <title>IMA Genome-F 10: Nine draft genome sequences of Claviceps purpurea s.lat., including C. arundinis, C. humidiphila, and C. cf. spartinae, pseudomolecules for the pitch canker pathogen Fusarium circinatum, draft genome of Davidsoniella eucalypti, Grosmannia galeiformis, Quambalaria eucalypti, and Teratosphaeria destructans.</title>
        <authorList>
            <person name="Wingfield B.D."/>
            <person name="Liu M."/>
            <person name="Nguyen H.D."/>
            <person name="Lane F.A."/>
            <person name="Morgan S.W."/>
            <person name="De Vos L."/>
            <person name="Wilken P.M."/>
            <person name="Duong T.A."/>
            <person name="Aylward J."/>
            <person name="Coetzee M.P."/>
            <person name="Dadej K."/>
            <person name="De Beer Z.W."/>
            <person name="Findlay W."/>
            <person name="Havenga M."/>
            <person name="Kolarik M."/>
            <person name="Menzies J.G."/>
            <person name="Naidoo K."/>
            <person name="Pochopski O."/>
            <person name="Shoukouhi P."/>
            <person name="Santana Q.C."/>
            <person name="Seifert K.A."/>
            <person name="Soal N."/>
            <person name="Steenkamp E.T."/>
            <person name="Tatham C.T."/>
            <person name="van der Nest M.A."/>
            <person name="Wingfield M.J."/>
        </authorList>
    </citation>
    <scope>NUCLEOTIDE SEQUENCE [LARGE SCALE GENOMIC DNA]</scope>
    <source>
        <strain evidence="2">CMW44962</strain>
    </source>
</reference>
<name>A0A9W7SN64_9PEZI</name>
<dbReference type="EMBL" id="RIBY02002089">
    <property type="protein sequence ID" value="KAH9825676.1"/>
    <property type="molecule type" value="Genomic_DNA"/>
</dbReference>
<feature type="compositionally biased region" description="Acidic residues" evidence="1">
    <location>
        <begin position="93"/>
        <end position="105"/>
    </location>
</feature>
<feature type="compositionally biased region" description="Acidic residues" evidence="1">
    <location>
        <begin position="112"/>
        <end position="125"/>
    </location>
</feature>
<feature type="compositionally biased region" description="Polar residues" evidence="1">
    <location>
        <begin position="257"/>
        <end position="270"/>
    </location>
</feature>
<evidence type="ECO:0000313" key="2">
    <source>
        <dbReference type="EMBL" id="KAH9825676.1"/>
    </source>
</evidence>